<evidence type="ECO:0000313" key="3">
    <source>
        <dbReference type="Proteomes" id="UP000286415"/>
    </source>
</evidence>
<evidence type="ECO:0000313" key="2">
    <source>
        <dbReference type="EMBL" id="KAG5445727.1"/>
    </source>
</evidence>
<dbReference type="PANTHER" id="PTHR14270:SF0">
    <property type="entry name" value="NONSENSE-MEDIATED MRNA DECAY FACTOR SMG9"/>
    <property type="match status" value="1"/>
</dbReference>
<reference evidence="2 3" key="1">
    <citation type="journal article" date="2018" name="Biotechnol. Adv.">
        <title>Improved genomic resources and new bioinformatic workflow for the carcinogenic parasite Clonorchis sinensis: Biotechnological implications.</title>
        <authorList>
            <person name="Wang D."/>
            <person name="Korhonen P.K."/>
            <person name="Gasser R.B."/>
            <person name="Young N.D."/>
        </authorList>
    </citation>
    <scope>NUCLEOTIDE SEQUENCE [LARGE SCALE GENOMIC DNA]</scope>
    <source>
        <strain evidence="2">Cs-k2</strain>
    </source>
</reference>
<dbReference type="AlphaFoldDB" id="A0A8T1M8K5"/>
<accession>A0A8T1M8K5</accession>
<dbReference type="Proteomes" id="UP000286415">
    <property type="component" value="Unassembled WGS sequence"/>
</dbReference>
<feature type="region of interest" description="Disordered" evidence="1">
    <location>
        <begin position="316"/>
        <end position="367"/>
    </location>
</feature>
<dbReference type="PANTHER" id="PTHR14270">
    <property type="entry name" value="NONSENSE-MEDIATED MRNA DECAY FACTOR SMG9"/>
    <property type="match status" value="1"/>
</dbReference>
<sequence>MKMNSNCDFENGTAHQKSAPVKSILDFFSNPLEPTELIDAENDVDELYALCDDPMQIPVKLVDDQFRFTDLSSIQDLFVENSGFLVVSAIGMQSTGKSSLLNVLANQLTPDTGLIDGPFAVQSMKNLVTNSPQTGGIDLYITQDRIILLDAQPLLSFALTNYHSQSSTAQRSDRVDIAPLGLGDSASSTCTLFGPGNWSLDVWPEMASLQIITFLLNVCHVLLVVTDNLSTAPSQLYRLIDRAAALKPTVYTPSVIPHSAFATVLSQTNRRGSGLPNGIATKHQNARHQVQTSKLASAAGSDVLQGDVELNGAYQQPQSEDDDEADDTVGEQPRSAGVGSDGLPASVGPTGLLHTRSQDAGQPLESESGDVVDALNRLKTLTDYSASLIHVYNQAPAAAFLDPFVRQRLKMFRQQLLPMLFPGYRRLAALIGVGPQILSAHLASRSRNELPVATLQTTEENVRQPLMSSGELKVGQGHVIGTDVGESCGPIDVRNPSICLSASEPSIGGIGMREDGHPANSLQLSSAHELHSGQTPLGSEVAADEHLSDKAVLADSSPLTDEVAPQISELQEQPSAEGHSHAPREQESRLLQSQPSLATGQDTPAQPTSEDPAVIALTESQSLHRPIPCCPVNAGSSSSAAQPPLPDAKEADVAAECYPILKAVEAELSSLLARVPRLAVDQSPSSPHFPTGVSELYGASADHPNLWDGERQNAEMANMTHQVQSVRRRFFNIQRRLDHPRMFLIPVVDEEGNSPVGCPTYSASVKSLQEAILSTPRQHMMPKLTEKKWILYAQKMWETVLTSPILSDYHTVLST</sequence>
<gene>
    <name evidence="2" type="ORF">CSKR_112646</name>
</gene>
<dbReference type="GO" id="GO:0000184">
    <property type="term" value="P:nuclear-transcribed mRNA catabolic process, nonsense-mediated decay"/>
    <property type="evidence" value="ECO:0007669"/>
    <property type="project" value="InterPro"/>
</dbReference>
<evidence type="ECO:0000256" key="1">
    <source>
        <dbReference type="SAM" id="MobiDB-lite"/>
    </source>
</evidence>
<feature type="region of interest" description="Disordered" evidence="1">
    <location>
        <begin position="627"/>
        <end position="647"/>
    </location>
</feature>
<reference evidence="2 3" key="2">
    <citation type="journal article" date="2021" name="Genomics">
        <title>High-quality reference genome for Clonorchis sinensis.</title>
        <authorList>
            <person name="Young N.D."/>
            <person name="Stroehlein A.J."/>
            <person name="Kinkar L."/>
            <person name="Wang T."/>
            <person name="Sohn W.M."/>
            <person name="Chang B.C.H."/>
            <person name="Kaur P."/>
            <person name="Weisz D."/>
            <person name="Dudchenko O."/>
            <person name="Aiden E.L."/>
            <person name="Korhonen P.K."/>
            <person name="Gasser R.B."/>
        </authorList>
    </citation>
    <scope>NUCLEOTIDE SEQUENCE [LARGE SCALE GENOMIC DNA]</scope>
    <source>
        <strain evidence="2">Cs-k2</strain>
    </source>
</reference>
<feature type="region of interest" description="Disordered" evidence="1">
    <location>
        <begin position="571"/>
        <end position="591"/>
    </location>
</feature>
<dbReference type="EMBL" id="NIRI02000056">
    <property type="protein sequence ID" value="KAG5445727.1"/>
    <property type="molecule type" value="Genomic_DNA"/>
</dbReference>
<keyword evidence="3" id="KW-1185">Reference proteome</keyword>
<protein>
    <submittedName>
        <fullName evidence="2">Smg-9, nonsense mediated mRNA decay factor</fullName>
    </submittedName>
</protein>
<dbReference type="OrthoDB" id="79514at2759"/>
<comment type="caution">
    <text evidence="2">The sequence shown here is derived from an EMBL/GenBank/DDBJ whole genome shotgun (WGS) entry which is preliminary data.</text>
</comment>
<dbReference type="InterPro" id="IPR039177">
    <property type="entry name" value="SMG9"/>
</dbReference>
<feature type="compositionally biased region" description="Basic and acidic residues" evidence="1">
    <location>
        <begin position="578"/>
        <end position="588"/>
    </location>
</feature>
<name>A0A8T1M8K5_CLOSI</name>
<organism evidence="2 3">
    <name type="scientific">Clonorchis sinensis</name>
    <name type="common">Chinese liver fluke</name>
    <dbReference type="NCBI Taxonomy" id="79923"/>
    <lineage>
        <taxon>Eukaryota</taxon>
        <taxon>Metazoa</taxon>
        <taxon>Spiralia</taxon>
        <taxon>Lophotrochozoa</taxon>
        <taxon>Platyhelminthes</taxon>
        <taxon>Trematoda</taxon>
        <taxon>Digenea</taxon>
        <taxon>Opisthorchiida</taxon>
        <taxon>Opisthorchiata</taxon>
        <taxon>Opisthorchiidae</taxon>
        <taxon>Clonorchis</taxon>
    </lineage>
</organism>
<feature type="region of interest" description="Disordered" evidence="1">
    <location>
        <begin position="269"/>
        <end position="296"/>
    </location>
</feature>
<feature type="compositionally biased region" description="Acidic residues" evidence="1">
    <location>
        <begin position="319"/>
        <end position="329"/>
    </location>
</feature>
<proteinExistence type="predicted"/>